<reference evidence="4 5" key="1">
    <citation type="journal article" date="2013" name="Int. J. Syst. Evol. Microbiol.">
        <title>Ilumatobacter nonamiense sp. nov. and Ilumatobacter coccineum sp. nov., isolated from seashore sand.</title>
        <authorList>
            <person name="Matsumoto A."/>
            <person name="Kasai H."/>
            <person name="Matsuo Y."/>
            <person name="Shizuri Y."/>
            <person name="Ichikawa N."/>
            <person name="Fujita N."/>
            <person name="Omura S."/>
            <person name="Takahashi Y."/>
        </authorList>
    </citation>
    <scope>NUCLEOTIDE SEQUENCE [LARGE SCALE GENOMIC DNA]</scope>
    <source>
        <strain evidence="5">NBRC 103263 / KCTC 29153 / YM16-304</strain>
    </source>
</reference>
<dbReference type="InterPro" id="IPR001375">
    <property type="entry name" value="Peptidase_S9_cat"/>
</dbReference>
<dbReference type="KEGG" id="aym:YM304_21920"/>
<dbReference type="Pfam" id="PF07676">
    <property type="entry name" value="PD40"/>
    <property type="match status" value="3"/>
</dbReference>
<organism evidence="4 5">
    <name type="scientific">Ilumatobacter coccineus (strain NBRC 103263 / KCTC 29153 / YM16-304)</name>
    <dbReference type="NCBI Taxonomy" id="1313172"/>
    <lineage>
        <taxon>Bacteria</taxon>
        <taxon>Bacillati</taxon>
        <taxon>Actinomycetota</taxon>
        <taxon>Acidimicrobiia</taxon>
        <taxon>Acidimicrobiales</taxon>
        <taxon>Ilumatobacteraceae</taxon>
        <taxon>Ilumatobacter</taxon>
    </lineage>
</organism>
<keyword evidence="5" id="KW-1185">Reference proteome</keyword>
<dbReference type="EMBL" id="AP012057">
    <property type="protein sequence ID" value="BAN02506.1"/>
    <property type="molecule type" value="Genomic_DNA"/>
</dbReference>
<keyword evidence="1" id="KW-0378">Hydrolase</keyword>
<proteinExistence type="predicted"/>
<name>A0A6C7EEV2_ILUCY</name>
<dbReference type="OrthoDB" id="262125at2"/>
<dbReference type="PANTHER" id="PTHR42776:SF27">
    <property type="entry name" value="DIPEPTIDYL PEPTIDASE FAMILY MEMBER 6"/>
    <property type="match status" value="1"/>
</dbReference>
<sequence>MSEPTKSAHTRIAERLIDQRAQVVGVAVSPDGSRVASVVATTSLEHNTTYTKVWIDGSPVTGGEHDGNPTWSPDGRFLAFTSRRGEKKGDSTLHVLPVAEPGETRQVCTMPDGLGDVAWSPDGAWIAFTSRTRDERYTKPDASWQSPRKVERLFSRLNGEDWVFDRPNHVYVVAADGTSGVRNLTPGEFQHSGIDWLPDSSAVVTAASRHDTWDTDLATDIYLVPIDADEHPESIRSLTAHDGEYGSPSVSPDGTSVAFIGHSDLLTLPVNAHIGIIPIGDTPVSANDITWASSALDRTFYSTLGTRNPVWEGSSTLLAVAEDRGDTHLYRIAADGSAAPDPLTSGPLGVATFDAAGGTLATVETTIDRPGELFVDGERRSNVTARLTPRLLPWEKFTVPTADGADEIDAWIMRPADFDESSTYPVLLNVHGGPFTQYGEYFFDEAQAQAAAGFVVVLGNPRGGSGRHTEWGQAILGPKHPIAPGTGWGSVDVDDVLSIIDGALDRYAFCDRDRVGMLGGSYGGFMATWLAANHGDRFRAFCSERAVNNLLSEEWSSDIATAFKTEHGPSHIDDPQVYTDHSPIEKVRNIDKPMLLIHSEEDWRCPIVQAEELWIALKLLGREVDFYRFPGENHELSRSGSPVHRVQRFEIILDWFADKLAAH</sequence>
<dbReference type="SUPFAM" id="SSF82171">
    <property type="entry name" value="DPP6 N-terminal domain-like"/>
    <property type="match status" value="1"/>
</dbReference>
<evidence type="ECO:0000256" key="2">
    <source>
        <dbReference type="ARBA" id="ARBA00022825"/>
    </source>
</evidence>
<evidence type="ECO:0000259" key="3">
    <source>
        <dbReference type="Pfam" id="PF00326"/>
    </source>
</evidence>
<dbReference type="InterPro" id="IPR011042">
    <property type="entry name" value="6-blade_b-propeller_TolB-like"/>
</dbReference>
<dbReference type="Gene3D" id="2.120.10.30">
    <property type="entry name" value="TolB, C-terminal domain"/>
    <property type="match status" value="2"/>
</dbReference>
<gene>
    <name evidence="4" type="ORF">YM304_21920</name>
</gene>
<dbReference type="Pfam" id="PF00326">
    <property type="entry name" value="Peptidase_S9"/>
    <property type="match status" value="1"/>
</dbReference>
<dbReference type="GO" id="GO:0004252">
    <property type="term" value="F:serine-type endopeptidase activity"/>
    <property type="evidence" value="ECO:0007669"/>
    <property type="project" value="TreeGrafter"/>
</dbReference>
<evidence type="ECO:0000256" key="1">
    <source>
        <dbReference type="ARBA" id="ARBA00022801"/>
    </source>
</evidence>
<dbReference type="PANTHER" id="PTHR42776">
    <property type="entry name" value="SERINE PEPTIDASE S9 FAMILY MEMBER"/>
    <property type="match status" value="1"/>
</dbReference>
<evidence type="ECO:0000313" key="4">
    <source>
        <dbReference type="EMBL" id="BAN02506.1"/>
    </source>
</evidence>
<dbReference type="InterPro" id="IPR011659">
    <property type="entry name" value="WD40"/>
</dbReference>
<dbReference type="Gene3D" id="3.40.50.1820">
    <property type="entry name" value="alpha/beta hydrolase"/>
    <property type="match status" value="1"/>
</dbReference>
<feature type="domain" description="Peptidase S9 prolyl oligopeptidase catalytic" evidence="3">
    <location>
        <begin position="442"/>
        <end position="661"/>
    </location>
</feature>
<evidence type="ECO:0000313" key="5">
    <source>
        <dbReference type="Proteomes" id="UP000011863"/>
    </source>
</evidence>
<keyword evidence="2" id="KW-0645">Protease</keyword>
<dbReference type="GO" id="GO:0006508">
    <property type="term" value="P:proteolysis"/>
    <property type="evidence" value="ECO:0007669"/>
    <property type="project" value="InterPro"/>
</dbReference>
<dbReference type="Proteomes" id="UP000011863">
    <property type="component" value="Chromosome"/>
</dbReference>
<dbReference type="AlphaFoldDB" id="A0A6C7EEV2"/>
<protein>
    <submittedName>
        <fullName evidence="4">Putative acylaminoacyl-peptidase</fullName>
    </submittedName>
</protein>
<keyword evidence="2" id="KW-0720">Serine protease</keyword>
<dbReference type="RefSeq" id="WP_015441753.1">
    <property type="nucleotide sequence ID" value="NC_020520.1"/>
</dbReference>
<dbReference type="SUPFAM" id="SSF53474">
    <property type="entry name" value="alpha/beta-Hydrolases"/>
    <property type="match status" value="1"/>
</dbReference>
<accession>A0A6C7EEV2</accession>
<dbReference type="InterPro" id="IPR029058">
    <property type="entry name" value="AB_hydrolase_fold"/>
</dbReference>